<evidence type="ECO:0000313" key="1">
    <source>
        <dbReference type="EMBL" id="KPK64258.1"/>
    </source>
</evidence>
<gene>
    <name evidence="1" type="ORF">AMJ83_03260</name>
</gene>
<dbReference type="Proteomes" id="UP000051373">
    <property type="component" value="Unassembled WGS sequence"/>
</dbReference>
<protein>
    <submittedName>
        <fullName evidence="1">Uncharacterized protein</fullName>
    </submittedName>
</protein>
<accession>A0A0S8FW17</accession>
<reference evidence="1 2" key="1">
    <citation type="journal article" date="2015" name="Microbiome">
        <title>Genomic resolution of linkages in carbon, nitrogen, and sulfur cycling among widespread estuary sediment bacteria.</title>
        <authorList>
            <person name="Baker B.J."/>
            <person name="Lazar C.S."/>
            <person name="Teske A.P."/>
            <person name="Dick G.J."/>
        </authorList>
    </citation>
    <scope>NUCLEOTIDE SEQUENCE [LARGE SCALE GENOMIC DNA]</scope>
    <source>
        <strain evidence="1">SM23_42</strain>
    </source>
</reference>
<proteinExistence type="predicted"/>
<dbReference type="AlphaFoldDB" id="A0A0S8FW17"/>
<sequence>MSLHDISDSKCISVLYSIKIALQGPLQVMNRIVKFAKKNVCFGNRIVQFGIVFPRFQALIEFPLRLVEQTLIEIRHSHIIVNLIRIA</sequence>
<dbReference type="EMBL" id="LJUJ01000004">
    <property type="protein sequence ID" value="KPK64258.1"/>
    <property type="molecule type" value="Genomic_DNA"/>
</dbReference>
<dbReference type="STRING" id="1703779.AMJ83_03260"/>
<comment type="caution">
    <text evidence="1">The sequence shown here is derived from an EMBL/GenBank/DDBJ whole genome shotgun (WGS) entry which is preliminary data.</text>
</comment>
<evidence type="ECO:0000313" key="2">
    <source>
        <dbReference type="Proteomes" id="UP000051373"/>
    </source>
</evidence>
<organism evidence="1 2">
    <name type="scientific">candidate division WOR_3 bacterium SM23_42</name>
    <dbReference type="NCBI Taxonomy" id="1703779"/>
    <lineage>
        <taxon>Bacteria</taxon>
        <taxon>Bacteria division WOR-3</taxon>
    </lineage>
</organism>
<name>A0A0S8FW17_UNCW3</name>